<feature type="transmembrane region" description="Helical" evidence="1">
    <location>
        <begin position="73"/>
        <end position="92"/>
    </location>
</feature>
<gene>
    <name evidence="2" type="ORF">GCM10009765_24540</name>
</gene>
<protein>
    <submittedName>
        <fullName evidence="2">Uncharacterized protein</fullName>
    </submittedName>
</protein>
<reference evidence="2 3" key="1">
    <citation type="journal article" date="2019" name="Int. J. Syst. Evol. Microbiol.">
        <title>The Global Catalogue of Microorganisms (GCM) 10K type strain sequencing project: providing services to taxonomists for standard genome sequencing and annotation.</title>
        <authorList>
            <consortium name="The Broad Institute Genomics Platform"/>
            <consortium name="The Broad Institute Genome Sequencing Center for Infectious Disease"/>
            <person name="Wu L."/>
            <person name="Ma J."/>
        </authorList>
    </citation>
    <scope>NUCLEOTIDE SEQUENCE [LARGE SCALE GENOMIC DNA]</scope>
    <source>
        <strain evidence="2 3">JCM 14718</strain>
    </source>
</reference>
<dbReference type="Proteomes" id="UP001500618">
    <property type="component" value="Unassembled WGS sequence"/>
</dbReference>
<accession>A0ABN2GNL5</accession>
<comment type="caution">
    <text evidence="2">The sequence shown here is derived from an EMBL/GenBank/DDBJ whole genome shotgun (WGS) entry which is preliminary data.</text>
</comment>
<evidence type="ECO:0000256" key="1">
    <source>
        <dbReference type="SAM" id="Phobius"/>
    </source>
</evidence>
<sequence length="162" mass="16971">MAVIRSLGPYRWIAAGYGLAVVVLIVWTTGLAIDMLSQSPPARHVVTWVGLDIGLIFAFVVAGWLALRRDPRLGLVAAASGTAVLLDAWFDVTTAGPSWLSDSILLAATVEMPFVLVSAAVAAWAYTRRYRSSNTFDESTTSGLGVADASSAEVAVASSGRG</sequence>
<organism evidence="2 3">
    <name type="scientific">Fodinicola feengrottensis</name>
    <dbReference type="NCBI Taxonomy" id="435914"/>
    <lineage>
        <taxon>Bacteria</taxon>
        <taxon>Bacillati</taxon>
        <taxon>Actinomycetota</taxon>
        <taxon>Actinomycetes</taxon>
        <taxon>Mycobacteriales</taxon>
        <taxon>Fodinicola</taxon>
    </lineage>
</organism>
<dbReference type="RefSeq" id="WP_344309893.1">
    <property type="nucleotide sequence ID" value="NZ_BAAANY010000008.1"/>
</dbReference>
<dbReference type="EMBL" id="BAAANY010000008">
    <property type="protein sequence ID" value="GAA1674260.1"/>
    <property type="molecule type" value="Genomic_DNA"/>
</dbReference>
<proteinExistence type="predicted"/>
<evidence type="ECO:0000313" key="3">
    <source>
        <dbReference type="Proteomes" id="UP001500618"/>
    </source>
</evidence>
<keyword evidence="1" id="KW-0812">Transmembrane</keyword>
<feature type="transmembrane region" description="Helical" evidence="1">
    <location>
        <begin position="12"/>
        <end position="33"/>
    </location>
</feature>
<feature type="transmembrane region" description="Helical" evidence="1">
    <location>
        <begin position="45"/>
        <end position="66"/>
    </location>
</feature>
<keyword evidence="3" id="KW-1185">Reference proteome</keyword>
<name>A0ABN2GNL5_9ACTN</name>
<keyword evidence="1" id="KW-0472">Membrane</keyword>
<evidence type="ECO:0000313" key="2">
    <source>
        <dbReference type="EMBL" id="GAA1674260.1"/>
    </source>
</evidence>
<keyword evidence="1" id="KW-1133">Transmembrane helix</keyword>
<feature type="transmembrane region" description="Helical" evidence="1">
    <location>
        <begin position="104"/>
        <end position="126"/>
    </location>
</feature>